<dbReference type="Pfam" id="PF02082">
    <property type="entry name" value="Rrf2"/>
    <property type="match status" value="1"/>
</dbReference>
<dbReference type="NCBIfam" id="TIGR00738">
    <property type="entry name" value="rrf2_super"/>
    <property type="match status" value="1"/>
</dbReference>
<evidence type="ECO:0000313" key="3">
    <source>
        <dbReference type="Proteomes" id="UP000004828"/>
    </source>
</evidence>
<dbReference type="EMBL" id="ABYJ02000220">
    <property type="protein sequence ID" value="EEU99295.1"/>
    <property type="molecule type" value="Genomic_DNA"/>
</dbReference>
<dbReference type="SUPFAM" id="SSF46785">
    <property type="entry name" value="Winged helix' DNA-binding domain"/>
    <property type="match status" value="1"/>
</dbReference>
<protein>
    <submittedName>
        <fullName evidence="2">Transcriptional regulator, Rrf2 family</fullName>
    </submittedName>
</protein>
<dbReference type="PROSITE" id="PS51197">
    <property type="entry name" value="HTH_RRF2_2"/>
    <property type="match status" value="1"/>
</dbReference>
<evidence type="ECO:0000313" key="2">
    <source>
        <dbReference type="EMBL" id="EEU99295.1"/>
    </source>
</evidence>
<dbReference type="GO" id="GO:0003700">
    <property type="term" value="F:DNA-binding transcription factor activity"/>
    <property type="evidence" value="ECO:0007669"/>
    <property type="project" value="TreeGrafter"/>
</dbReference>
<dbReference type="InterPro" id="IPR036388">
    <property type="entry name" value="WH-like_DNA-bd_sf"/>
</dbReference>
<organism evidence="2 3">
    <name type="scientific">Roseburia intestinalis L1-82</name>
    <dbReference type="NCBI Taxonomy" id="536231"/>
    <lineage>
        <taxon>Bacteria</taxon>
        <taxon>Bacillati</taxon>
        <taxon>Bacillota</taxon>
        <taxon>Clostridia</taxon>
        <taxon>Lachnospirales</taxon>
        <taxon>Lachnospiraceae</taxon>
        <taxon>Roseburia</taxon>
    </lineage>
</organism>
<reference evidence="2 3" key="1">
    <citation type="submission" date="2009-08" db="EMBL/GenBank/DDBJ databases">
        <authorList>
            <person name="Weinstock G."/>
            <person name="Sodergren E."/>
            <person name="Clifton S."/>
            <person name="Fulton L."/>
            <person name="Fulton B."/>
            <person name="Courtney L."/>
            <person name="Fronick C."/>
            <person name="Harrison M."/>
            <person name="Strong C."/>
            <person name="Farmer C."/>
            <person name="Delahaunty K."/>
            <person name="Markovic C."/>
            <person name="Hall O."/>
            <person name="Minx P."/>
            <person name="Tomlinson C."/>
            <person name="Mitreva M."/>
            <person name="Nelson J."/>
            <person name="Hou S."/>
            <person name="Wollam A."/>
            <person name="Pepin K.H."/>
            <person name="Johnson M."/>
            <person name="Bhonagiri V."/>
            <person name="Nash W.E."/>
            <person name="Warren W."/>
            <person name="Chinwalla A."/>
            <person name="Mardis E.R."/>
            <person name="Wilson R.K."/>
        </authorList>
    </citation>
    <scope>NUCLEOTIDE SEQUENCE [LARGE SCALE GENOMIC DNA]</scope>
    <source>
        <strain evidence="2 3">L1-82</strain>
    </source>
</reference>
<dbReference type="PANTHER" id="PTHR33221:SF5">
    <property type="entry name" value="HTH-TYPE TRANSCRIPTIONAL REGULATOR ISCR"/>
    <property type="match status" value="1"/>
</dbReference>
<proteinExistence type="predicted"/>
<dbReference type="Proteomes" id="UP000004828">
    <property type="component" value="Unassembled WGS sequence"/>
</dbReference>
<evidence type="ECO:0000256" key="1">
    <source>
        <dbReference type="ARBA" id="ARBA00023125"/>
    </source>
</evidence>
<dbReference type="Gene3D" id="1.10.10.10">
    <property type="entry name" value="Winged helix-like DNA-binding domain superfamily/Winged helix DNA-binding domain"/>
    <property type="match status" value="1"/>
</dbReference>
<dbReference type="AlphaFoldDB" id="C7GFV1"/>
<gene>
    <name evidence="2" type="ORF">ROSINTL182_08808</name>
</gene>
<dbReference type="PANTHER" id="PTHR33221">
    <property type="entry name" value="WINGED HELIX-TURN-HELIX TRANSCRIPTIONAL REGULATOR, RRF2 FAMILY"/>
    <property type="match status" value="1"/>
</dbReference>
<comment type="caution">
    <text evidence="2">The sequence shown here is derived from an EMBL/GenBank/DDBJ whole genome shotgun (WGS) entry which is preliminary data.</text>
</comment>
<dbReference type="InterPro" id="IPR036390">
    <property type="entry name" value="WH_DNA-bd_sf"/>
</dbReference>
<accession>C7GFV1</accession>
<dbReference type="GO" id="GO:0003677">
    <property type="term" value="F:DNA binding"/>
    <property type="evidence" value="ECO:0007669"/>
    <property type="project" value="UniProtKB-KW"/>
</dbReference>
<name>C7GFV1_9FIRM</name>
<sequence>MLDLALNNTGEPISLKDIARRQEISDKYLEQIISVLNKAKYVKSIRGAQGGYILTKRPEEYTVGMILRLTEGSLAPVACVEDEDTCDKMNDCATVLVWKKMNEAINQVVDSITLADLVDYERQRAGEYVI</sequence>
<dbReference type="InterPro" id="IPR000944">
    <property type="entry name" value="Tscrpt_reg_Rrf2"/>
</dbReference>
<dbReference type="GO" id="GO:0005829">
    <property type="term" value="C:cytosol"/>
    <property type="evidence" value="ECO:0007669"/>
    <property type="project" value="TreeGrafter"/>
</dbReference>
<dbReference type="HOGENOM" id="CLU_107144_0_1_9"/>
<keyword evidence="1" id="KW-0238">DNA-binding</keyword>